<evidence type="ECO:0000256" key="4">
    <source>
        <dbReference type="ARBA" id="ARBA00022833"/>
    </source>
</evidence>
<name>A0A165ERC2_EXIGL</name>
<dbReference type="Pfam" id="PF01753">
    <property type="entry name" value="zf-MYND"/>
    <property type="match status" value="1"/>
</dbReference>
<keyword evidence="3 7" id="KW-0863">Zinc-finger</keyword>
<evidence type="ECO:0000256" key="2">
    <source>
        <dbReference type="ARBA" id="ARBA00022737"/>
    </source>
</evidence>
<evidence type="ECO:0000256" key="6">
    <source>
        <dbReference type="PROSITE-ProRule" id="PRU00023"/>
    </source>
</evidence>
<sequence length="419" mass="45518">MSASRPNYGMVAPRVMLDLAKRPGFLKQSEGGNRLRELWNDLMQEQFDPWKWNEFVLDCYLGKHVQIAEAIKAGRAPDLLETLTDFRISYVALVILGSQRTRPGSAATQQSMDHAAALDVLLSYGADLSLRAINGATPLHFASAIYGRPDLVRILLAHGADVNAQDKYGQTPLFDAMLTDELECVEILLEAGTDTTIRSADGVTIDVMGPVAPRISAALGRALRKRAGEGEGAFATKACDFCGTKNVHLSLCARCHTSRYCSKDCQRNAWKSHKPACISFSGPATLTLKPTYLPEDMHASLLSTASLVRGELGDKSSAKSSRTVKPASKMKITYPKPMVVKIQAPFGASMTTGSMLVYDKRRDFVANLEPSGGRDAYVALRKIIAEKGVAAGLKAYFAAELVSKDELVVKTEVLSPQDF</sequence>
<dbReference type="AlphaFoldDB" id="A0A165ERC2"/>
<dbReference type="InterPro" id="IPR002893">
    <property type="entry name" value="Znf_MYND"/>
</dbReference>
<dbReference type="PROSITE" id="PS50865">
    <property type="entry name" value="ZF_MYND_2"/>
    <property type="match status" value="1"/>
</dbReference>
<evidence type="ECO:0000313" key="10">
    <source>
        <dbReference type="Proteomes" id="UP000077266"/>
    </source>
</evidence>
<keyword evidence="4" id="KW-0862">Zinc</keyword>
<dbReference type="PROSITE" id="PS50088">
    <property type="entry name" value="ANK_REPEAT"/>
    <property type="match status" value="2"/>
</dbReference>
<dbReference type="OrthoDB" id="194358at2759"/>
<feature type="repeat" description="ANK" evidence="6">
    <location>
        <begin position="134"/>
        <end position="167"/>
    </location>
</feature>
<reference evidence="9 10" key="1">
    <citation type="journal article" date="2016" name="Mol. Biol. Evol.">
        <title>Comparative Genomics of Early-Diverging Mushroom-Forming Fungi Provides Insights into the Origins of Lignocellulose Decay Capabilities.</title>
        <authorList>
            <person name="Nagy L.G."/>
            <person name="Riley R."/>
            <person name="Tritt A."/>
            <person name="Adam C."/>
            <person name="Daum C."/>
            <person name="Floudas D."/>
            <person name="Sun H."/>
            <person name="Yadav J.S."/>
            <person name="Pangilinan J."/>
            <person name="Larsson K.H."/>
            <person name="Matsuura K."/>
            <person name="Barry K."/>
            <person name="Labutti K."/>
            <person name="Kuo R."/>
            <person name="Ohm R.A."/>
            <person name="Bhattacharya S.S."/>
            <person name="Shirouzu T."/>
            <person name="Yoshinaga Y."/>
            <person name="Martin F.M."/>
            <person name="Grigoriev I.V."/>
            <person name="Hibbett D.S."/>
        </authorList>
    </citation>
    <scope>NUCLEOTIDE SEQUENCE [LARGE SCALE GENOMIC DNA]</scope>
    <source>
        <strain evidence="9 10">HHB12029</strain>
    </source>
</reference>
<keyword evidence="1" id="KW-0479">Metal-binding</keyword>
<dbReference type="SMART" id="SM00248">
    <property type="entry name" value="ANK"/>
    <property type="match status" value="2"/>
</dbReference>
<dbReference type="SUPFAM" id="SSF48403">
    <property type="entry name" value="Ankyrin repeat"/>
    <property type="match status" value="1"/>
</dbReference>
<proteinExistence type="predicted"/>
<dbReference type="PANTHER" id="PTHR24173">
    <property type="entry name" value="ANKYRIN REPEAT CONTAINING"/>
    <property type="match status" value="1"/>
</dbReference>
<dbReference type="PROSITE" id="PS50297">
    <property type="entry name" value="ANK_REP_REGION"/>
    <property type="match status" value="2"/>
</dbReference>
<evidence type="ECO:0000313" key="9">
    <source>
        <dbReference type="EMBL" id="KZV87520.1"/>
    </source>
</evidence>
<dbReference type="Gene3D" id="1.25.40.20">
    <property type="entry name" value="Ankyrin repeat-containing domain"/>
    <property type="match status" value="1"/>
</dbReference>
<keyword evidence="10" id="KW-1185">Reference proteome</keyword>
<dbReference type="InterPro" id="IPR002110">
    <property type="entry name" value="Ankyrin_rpt"/>
</dbReference>
<gene>
    <name evidence="9" type="ORF">EXIGLDRAFT_652113</name>
</gene>
<dbReference type="Gene3D" id="6.10.140.2220">
    <property type="match status" value="1"/>
</dbReference>
<dbReference type="Pfam" id="PF12796">
    <property type="entry name" value="Ank_2"/>
    <property type="match status" value="1"/>
</dbReference>
<evidence type="ECO:0000256" key="5">
    <source>
        <dbReference type="ARBA" id="ARBA00023043"/>
    </source>
</evidence>
<dbReference type="InParanoid" id="A0A165ERC2"/>
<keyword evidence="5 6" id="KW-0040">ANK repeat</keyword>
<evidence type="ECO:0000256" key="3">
    <source>
        <dbReference type="ARBA" id="ARBA00022771"/>
    </source>
</evidence>
<evidence type="ECO:0000259" key="8">
    <source>
        <dbReference type="PROSITE" id="PS50865"/>
    </source>
</evidence>
<dbReference type="PROSITE" id="PS01360">
    <property type="entry name" value="ZF_MYND_1"/>
    <property type="match status" value="1"/>
</dbReference>
<organism evidence="9 10">
    <name type="scientific">Exidia glandulosa HHB12029</name>
    <dbReference type="NCBI Taxonomy" id="1314781"/>
    <lineage>
        <taxon>Eukaryota</taxon>
        <taxon>Fungi</taxon>
        <taxon>Dikarya</taxon>
        <taxon>Basidiomycota</taxon>
        <taxon>Agaricomycotina</taxon>
        <taxon>Agaricomycetes</taxon>
        <taxon>Auriculariales</taxon>
        <taxon>Exidiaceae</taxon>
        <taxon>Exidia</taxon>
    </lineage>
</organism>
<dbReference type="PANTHER" id="PTHR24173:SF74">
    <property type="entry name" value="ANKYRIN REPEAT DOMAIN-CONTAINING PROTEIN 16"/>
    <property type="match status" value="1"/>
</dbReference>
<dbReference type="STRING" id="1314781.A0A165ERC2"/>
<dbReference type="EMBL" id="KV426123">
    <property type="protein sequence ID" value="KZV87520.1"/>
    <property type="molecule type" value="Genomic_DNA"/>
</dbReference>
<dbReference type="Proteomes" id="UP000077266">
    <property type="component" value="Unassembled WGS sequence"/>
</dbReference>
<protein>
    <recommendedName>
        <fullName evidence="8">MYND-type domain-containing protein</fullName>
    </recommendedName>
</protein>
<feature type="domain" description="MYND-type" evidence="8">
    <location>
        <begin position="239"/>
        <end position="277"/>
    </location>
</feature>
<dbReference type="SUPFAM" id="SSF144232">
    <property type="entry name" value="HIT/MYND zinc finger-like"/>
    <property type="match status" value="1"/>
</dbReference>
<evidence type="ECO:0000256" key="7">
    <source>
        <dbReference type="PROSITE-ProRule" id="PRU00134"/>
    </source>
</evidence>
<dbReference type="GO" id="GO:0008270">
    <property type="term" value="F:zinc ion binding"/>
    <property type="evidence" value="ECO:0007669"/>
    <property type="project" value="UniProtKB-KW"/>
</dbReference>
<dbReference type="InterPro" id="IPR036770">
    <property type="entry name" value="Ankyrin_rpt-contain_sf"/>
</dbReference>
<keyword evidence="2" id="KW-0677">Repeat</keyword>
<feature type="repeat" description="ANK" evidence="6">
    <location>
        <begin position="168"/>
        <end position="200"/>
    </location>
</feature>
<accession>A0A165ERC2</accession>
<evidence type="ECO:0000256" key="1">
    <source>
        <dbReference type="ARBA" id="ARBA00022723"/>
    </source>
</evidence>